<name>A0AAV7PMI0_PLEWA</name>
<feature type="compositionally biased region" description="Polar residues" evidence="1">
    <location>
        <begin position="136"/>
        <end position="150"/>
    </location>
</feature>
<proteinExistence type="predicted"/>
<dbReference type="AlphaFoldDB" id="A0AAV7PMI0"/>
<evidence type="ECO:0000313" key="3">
    <source>
        <dbReference type="Proteomes" id="UP001066276"/>
    </source>
</evidence>
<sequence length="150" mass="16272">MTLFLCRLLDDIGSAEFYIRNVITRGWDIRRCSAARVQCDATQGPQTPLSLLRGSALLSDPWHCHPLRGPGTSPSPRQASALRGSFNVRASHSASRRESQQDLTRLPSRCLVQESVAAAGGRVPLLQSPAPKPTTRPRQSGTCSTAPTRP</sequence>
<dbReference type="Proteomes" id="UP001066276">
    <property type="component" value="Chromosome 7"/>
</dbReference>
<organism evidence="2 3">
    <name type="scientific">Pleurodeles waltl</name>
    <name type="common">Iberian ribbed newt</name>
    <dbReference type="NCBI Taxonomy" id="8319"/>
    <lineage>
        <taxon>Eukaryota</taxon>
        <taxon>Metazoa</taxon>
        <taxon>Chordata</taxon>
        <taxon>Craniata</taxon>
        <taxon>Vertebrata</taxon>
        <taxon>Euteleostomi</taxon>
        <taxon>Amphibia</taxon>
        <taxon>Batrachia</taxon>
        <taxon>Caudata</taxon>
        <taxon>Salamandroidea</taxon>
        <taxon>Salamandridae</taxon>
        <taxon>Pleurodelinae</taxon>
        <taxon>Pleurodeles</taxon>
    </lineage>
</organism>
<protein>
    <submittedName>
        <fullName evidence="2">Uncharacterized protein</fullName>
    </submittedName>
</protein>
<evidence type="ECO:0000256" key="1">
    <source>
        <dbReference type="SAM" id="MobiDB-lite"/>
    </source>
</evidence>
<accession>A0AAV7PMI0</accession>
<evidence type="ECO:0000313" key="2">
    <source>
        <dbReference type="EMBL" id="KAJ1128617.1"/>
    </source>
</evidence>
<feature type="region of interest" description="Disordered" evidence="1">
    <location>
        <begin position="121"/>
        <end position="150"/>
    </location>
</feature>
<reference evidence="2" key="1">
    <citation type="journal article" date="2022" name="bioRxiv">
        <title>Sequencing and chromosome-scale assembly of the giantPleurodeles waltlgenome.</title>
        <authorList>
            <person name="Brown T."/>
            <person name="Elewa A."/>
            <person name="Iarovenko S."/>
            <person name="Subramanian E."/>
            <person name="Araus A.J."/>
            <person name="Petzold A."/>
            <person name="Susuki M."/>
            <person name="Suzuki K.-i.T."/>
            <person name="Hayashi T."/>
            <person name="Toyoda A."/>
            <person name="Oliveira C."/>
            <person name="Osipova E."/>
            <person name="Leigh N.D."/>
            <person name="Simon A."/>
            <person name="Yun M.H."/>
        </authorList>
    </citation>
    <scope>NUCLEOTIDE SEQUENCE</scope>
    <source>
        <strain evidence="2">20211129_DDA</strain>
        <tissue evidence="2">Liver</tissue>
    </source>
</reference>
<comment type="caution">
    <text evidence="2">The sequence shown here is derived from an EMBL/GenBank/DDBJ whole genome shotgun (WGS) entry which is preliminary data.</text>
</comment>
<gene>
    <name evidence="2" type="ORF">NDU88_006993</name>
</gene>
<keyword evidence="3" id="KW-1185">Reference proteome</keyword>
<dbReference type="EMBL" id="JANPWB010000011">
    <property type="protein sequence ID" value="KAJ1128617.1"/>
    <property type="molecule type" value="Genomic_DNA"/>
</dbReference>